<evidence type="ECO:0000313" key="1">
    <source>
        <dbReference type="EMBL" id="KZS92608.1"/>
    </source>
</evidence>
<name>A0A164TSP5_9AGAM</name>
<dbReference type="EMBL" id="KV419410">
    <property type="protein sequence ID" value="KZS92608.1"/>
    <property type="molecule type" value="Genomic_DNA"/>
</dbReference>
<evidence type="ECO:0000313" key="2">
    <source>
        <dbReference type="Proteomes" id="UP000076722"/>
    </source>
</evidence>
<reference evidence="1 2" key="1">
    <citation type="journal article" date="2016" name="Mol. Biol. Evol.">
        <title>Comparative Genomics of Early-Diverging Mushroom-Forming Fungi Provides Insights into the Origins of Lignocellulose Decay Capabilities.</title>
        <authorList>
            <person name="Nagy L.G."/>
            <person name="Riley R."/>
            <person name="Tritt A."/>
            <person name="Adam C."/>
            <person name="Daum C."/>
            <person name="Floudas D."/>
            <person name="Sun H."/>
            <person name="Yadav J.S."/>
            <person name="Pangilinan J."/>
            <person name="Larsson K.H."/>
            <person name="Matsuura K."/>
            <person name="Barry K."/>
            <person name="Labutti K."/>
            <person name="Kuo R."/>
            <person name="Ohm R.A."/>
            <person name="Bhattacharya S.S."/>
            <person name="Shirouzu T."/>
            <person name="Yoshinaga Y."/>
            <person name="Martin F.M."/>
            <person name="Grigoriev I.V."/>
            <person name="Hibbett D.S."/>
        </authorList>
    </citation>
    <scope>NUCLEOTIDE SEQUENCE [LARGE SCALE GENOMIC DNA]</scope>
    <source>
        <strain evidence="1 2">HHB9708</strain>
    </source>
</reference>
<protein>
    <submittedName>
        <fullName evidence="1">Uncharacterized protein</fullName>
    </submittedName>
</protein>
<accession>A0A164TSP5</accession>
<keyword evidence="2" id="KW-1185">Reference proteome</keyword>
<dbReference type="Proteomes" id="UP000076722">
    <property type="component" value="Unassembled WGS sequence"/>
</dbReference>
<gene>
    <name evidence="1" type="ORF">SISNIDRAFT_511377</name>
</gene>
<proteinExistence type="predicted"/>
<sequence>MSREPDAPRRRISHEQRAPVRQTMSEAVESWEWEVFLVAWDALNNAVRPPVVLSICWSSMELLVNQLRDGQIDNGYKERVKKAVRDFTENAIKHLWKDGRGSGEATMGEQYRLIARCIYVCEEEGTKLFRKRMCSFQEIGKKKAIPAMLDAVASEWLTPALESSQAEADRIQQQIIEGIDELVKASTFRNPITGLNVSLLKNITFASNLILACRRHRCKDIGSLILSKIRDESAIDVKTNAFTWLIPFAEAVGTADDNFWFEPLLDFWIERTADFAEKLGPVPQALWACEDFGDGSIESRKEICFVLEAAGVPLVDLKAAKHWLYRRAGVLFLTQAVPSDPLRRELLGDLWPLLAPYLAVGDAIARAP</sequence>
<organism evidence="1 2">
    <name type="scientific">Sistotremastrum niveocremeum HHB9708</name>
    <dbReference type="NCBI Taxonomy" id="1314777"/>
    <lineage>
        <taxon>Eukaryota</taxon>
        <taxon>Fungi</taxon>
        <taxon>Dikarya</taxon>
        <taxon>Basidiomycota</taxon>
        <taxon>Agaricomycotina</taxon>
        <taxon>Agaricomycetes</taxon>
        <taxon>Sistotremastrales</taxon>
        <taxon>Sistotremastraceae</taxon>
        <taxon>Sertulicium</taxon>
        <taxon>Sertulicium niveocremeum</taxon>
    </lineage>
</organism>
<dbReference type="AlphaFoldDB" id="A0A164TSP5"/>